<dbReference type="GO" id="GO:0003684">
    <property type="term" value="F:damaged DNA binding"/>
    <property type="evidence" value="ECO:0007669"/>
    <property type="project" value="InterPro"/>
</dbReference>
<dbReference type="InterPro" id="IPR015887">
    <property type="entry name" value="DNA_glyclase_Znf_dom_DNA_BS"/>
</dbReference>
<comment type="subunit">
    <text evidence="4">Monomer.</text>
</comment>
<sequence>MPELPEVETVRRMLAAHVPGKRVATAAVSRHRLRTQSLAALPKQLEGRAFAEPRRTGKFLFLDLDGGMTLLSHLGMSGRWLFSPAGVDALDEAMPHVHLRLTFEDRSRLWYQDIRRFGMLRVVPLDRLAKDPSVKLLGPDPLEQPPTAESLRACAKGSRVAVKTFLLDQRKLAGIGNIYASEILFRAAIDPRRAAGALSLAEWARVAPEIGAVLGDAVARMGTTFSTYRTIWNEPGQYGEQLLVYDRPGQPCRRCGGEVKRFVQGGRATFWCPACQRGRGNTRKHAQS</sequence>
<evidence type="ECO:0000259" key="18">
    <source>
        <dbReference type="PROSITE" id="PS51068"/>
    </source>
</evidence>
<comment type="catalytic activity">
    <reaction evidence="15">
        <text>2'-deoxyribonucleotide-(2'-deoxyribose 5'-phosphate)-2'-deoxyribonucleotide-DNA = a 3'-end 2'-deoxyribonucleotide-(2,3-dehydro-2,3-deoxyribose 5'-phosphate)-DNA + a 5'-end 5'-phospho-2'-deoxyribonucleoside-DNA + H(+)</text>
        <dbReference type="Rhea" id="RHEA:66592"/>
        <dbReference type="Rhea" id="RHEA-COMP:13180"/>
        <dbReference type="Rhea" id="RHEA-COMP:16897"/>
        <dbReference type="Rhea" id="RHEA-COMP:17067"/>
        <dbReference type="ChEBI" id="CHEBI:15378"/>
        <dbReference type="ChEBI" id="CHEBI:136412"/>
        <dbReference type="ChEBI" id="CHEBI:157695"/>
        <dbReference type="ChEBI" id="CHEBI:167181"/>
        <dbReference type="EC" id="4.2.99.18"/>
    </reaction>
</comment>
<dbReference type="Gene3D" id="1.10.8.50">
    <property type="match status" value="1"/>
</dbReference>
<dbReference type="Pfam" id="PF06831">
    <property type="entry name" value="H2TH"/>
    <property type="match status" value="1"/>
</dbReference>
<evidence type="ECO:0000256" key="15">
    <source>
        <dbReference type="ARBA" id="ARBA00044632"/>
    </source>
</evidence>
<evidence type="ECO:0000256" key="6">
    <source>
        <dbReference type="ARBA" id="ARBA00022763"/>
    </source>
</evidence>
<keyword evidence="13" id="KW-0511">Multifunctional enzyme</keyword>
<dbReference type="GO" id="GO:0008270">
    <property type="term" value="F:zinc ion binding"/>
    <property type="evidence" value="ECO:0007669"/>
    <property type="project" value="UniProtKB-KW"/>
</dbReference>
<keyword evidence="8 19" id="KW-0378">Hydrolase</keyword>
<evidence type="ECO:0000256" key="2">
    <source>
        <dbReference type="ARBA" id="ARBA00001947"/>
    </source>
</evidence>
<dbReference type="Gene3D" id="3.20.190.10">
    <property type="entry name" value="MutM-like, N-terminal"/>
    <property type="match status" value="1"/>
</dbReference>
<comment type="caution">
    <text evidence="19">The sequence shown here is derived from an EMBL/GenBank/DDBJ whole genome shotgun (WGS) entry which is preliminary data.</text>
</comment>
<feature type="domain" description="Formamidopyrimidine-DNA glycosylase catalytic" evidence="18">
    <location>
        <begin position="2"/>
        <end position="118"/>
    </location>
</feature>
<keyword evidence="7 16" id="KW-0863">Zinc-finger</keyword>
<dbReference type="InterPro" id="IPR020629">
    <property type="entry name" value="FPG_Glyclase"/>
</dbReference>
<evidence type="ECO:0000256" key="13">
    <source>
        <dbReference type="ARBA" id="ARBA00023268"/>
    </source>
</evidence>
<dbReference type="InterPro" id="IPR012319">
    <property type="entry name" value="FPG_cat"/>
</dbReference>
<evidence type="ECO:0000256" key="10">
    <source>
        <dbReference type="ARBA" id="ARBA00023125"/>
    </source>
</evidence>
<evidence type="ECO:0000256" key="14">
    <source>
        <dbReference type="ARBA" id="ARBA00023295"/>
    </source>
</evidence>
<dbReference type="EC" id="3.2.2.23" evidence="19"/>
<dbReference type="CDD" id="cd08966">
    <property type="entry name" value="EcFpg-like_N"/>
    <property type="match status" value="1"/>
</dbReference>
<evidence type="ECO:0000256" key="4">
    <source>
        <dbReference type="ARBA" id="ARBA00011245"/>
    </source>
</evidence>
<comment type="cofactor">
    <cofactor evidence="2">
        <name>Zn(2+)</name>
        <dbReference type="ChEBI" id="CHEBI:29105"/>
    </cofactor>
</comment>
<dbReference type="FunFam" id="1.10.8.50:FF:000003">
    <property type="entry name" value="Formamidopyrimidine-DNA glycosylase"/>
    <property type="match status" value="1"/>
</dbReference>
<evidence type="ECO:0000256" key="9">
    <source>
        <dbReference type="ARBA" id="ARBA00022833"/>
    </source>
</evidence>
<evidence type="ECO:0000256" key="8">
    <source>
        <dbReference type="ARBA" id="ARBA00022801"/>
    </source>
</evidence>
<dbReference type="PROSITE" id="PS51066">
    <property type="entry name" value="ZF_FPG_2"/>
    <property type="match status" value="1"/>
</dbReference>
<comment type="similarity">
    <text evidence="3">Belongs to the FPG family.</text>
</comment>
<evidence type="ECO:0000256" key="3">
    <source>
        <dbReference type="ARBA" id="ARBA00009409"/>
    </source>
</evidence>
<dbReference type="GO" id="GO:0034039">
    <property type="term" value="F:8-oxo-7,8-dihydroguanine DNA N-glycosylase activity"/>
    <property type="evidence" value="ECO:0007669"/>
    <property type="project" value="TreeGrafter"/>
</dbReference>
<name>A0A933SH13_UNCEI</name>
<dbReference type="InterPro" id="IPR000214">
    <property type="entry name" value="Znf_DNA_glyclase/AP_lyase"/>
</dbReference>
<evidence type="ECO:0000256" key="1">
    <source>
        <dbReference type="ARBA" id="ARBA00001668"/>
    </source>
</evidence>
<dbReference type="PROSITE" id="PS51068">
    <property type="entry name" value="FPG_CAT"/>
    <property type="match status" value="1"/>
</dbReference>
<proteinExistence type="inferred from homology"/>
<evidence type="ECO:0000256" key="16">
    <source>
        <dbReference type="PROSITE-ProRule" id="PRU00391"/>
    </source>
</evidence>
<comment type="catalytic activity">
    <reaction evidence="1">
        <text>Hydrolysis of DNA containing ring-opened 7-methylguanine residues, releasing 2,6-diamino-4-hydroxy-5-(N-methyl)formamidopyrimidine.</text>
        <dbReference type="EC" id="3.2.2.23"/>
    </reaction>
</comment>
<dbReference type="SMART" id="SM00898">
    <property type="entry name" value="Fapy_DNA_glyco"/>
    <property type="match status" value="1"/>
</dbReference>
<dbReference type="Pfam" id="PF06827">
    <property type="entry name" value="zf-FPG_IleRS"/>
    <property type="match status" value="1"/>
</dbReference>
<evidence type="ECO:0000256" key="11">
    <source>
        <dbReference type="ARBA" id="ARBA00023204"/>
    </source>
</evidence>
<keyword evidence="5" id="KW-0479">Metal-binding</keyword>
<keyword evidence="11" id="KW-0234">DNA repair</keyword>
<dbReference type="Pfam" id="PF01149">
    <property type="entry name" value="Fapy_DNA_glyco"/>
    <property type="match status" value="1"/>
</dbReference>
<dbReference type="EC" id="4.2.99.18" evidence="19"/>
<dbReference type="PANTHER" id="PTHR22993:SF9">
    <property type="entry name" value="FORMAMIDOPYRIMIDINE-DNA GLYCOSYLASE"/>
    <property type="match status" value="1"/>
</dbReference>
<evidence type="ECO:0000256" key="7">
    <source>
        <dbReference type="ARBA" id="ARBA00022771"/>
    </source>
</evidence>
<dbReference type="SMART" id="SM01232">
    <property type="entry name" value="H2TH"/>
    <property type="match status" value="1"/>
</dbReference>
<dbReference type="NCBIfam" id="NF002211">
    <property type="entry name" value="PRK01103.1"/>
    <property type="match status" value="1"/>
</dbReference>
<evidence type="ECO:0000256" key="12">
    <source>
        <dbReference type="ARBA" id="ARBA00023239"/>
    </source>
</evidence>
<keyword evidence="14 19" id="KW-0326">Glycosidase</keyword>
<keyword evidence="9" id="KW-0862">Zinc</keyword>
<feature type="domain" description="FPG-type" evidence="17">
    <location>
        <begin position="243"/>
        <end position="277"/>
    </location>
</feature>
<dbReference type="InterPro" id="IPR010663">
    <property type="entry name" value="Znf_FPG/IleRS"/>
</dbReference>
<accession>A0A933SH13</accession>
<dbReference type="InterPro" id="IPR010979">
    <property type="entry name" value="Ribosomal_uS13-like_H2TH"/>
</dbReference>
<evidence type="ECO:0000256" key="5">
    <source>
        <dbReference type="ARBA" id="ARBA00022723"/>
    </source>
</evidence>
<keyword evidence="6" id="KW-0227">DNA damage</keyword>
<dbReference type="InterPro" id="IPR015886">
    <property type="entry name" value="H2TH_FPG"/>
</dbReference>
<dbReference type="SUPFAM" id="SSF57716">
    <property type="entry name" value="Glucocorticoid receptor-like (DNA-binding domain)"/>
    <property type="match status" value="1"/>
</dbReference>
<evidence type="ECO:0000313" key="20">
    <source>
        <dbReference type="Proteomes" id="UP000696931"/>
    </source>
</evidence>
<dbReference type="SUPFAM" id="SSF46946">
    <property type="entry name" value="S13-like H2TH domain"/>
    <property type="match status" value="1"/>
</dbReference>
<dbReference type="Proteomes" id="UP000696931">
    <property type="component" value="Unassembled WGS sequence"/>
</dbReference>
<dbReference type="NCBIfam" id="TIGR00577">
    <property type="entry name" value="fpg"/>
    <property type="match status" value="1"/>
</dbReference>
<reference evidence="19" key="1">
    <citation type="submission" date="2020-07" db="EMBL/GenBank/DDBJ databases">
        <title>Huge and variable diversity of episymbiotic CPR bacteria and DPANN archaea in groundwater ecosystems.</title>
        <authorList>
            <person name="He C.Y."/>
            <person name="Keren R."/>
            <person name="Whittaker M."/>
            <person name="Farag I.F."/>
            <person name="Doudna J."/>
            <person name="Cate J.H.D."/>
            <person name="Banfield J.F."/>
        </authorList>
    </citation>
    <scope>NUCLEOTIDE SEQUENCE</scope>
    <source>
        <strain evidence="19">NC_groundwater_1813_Pr3_B-0.1um_71_17</strain>
    </source>
</reference>
<keyword evidence="12 19" id="KW-0456">Lyase</keyword>
<organism evidence="19 20">
    <name type="scientific">Eiseniibacteriota bacterium</name>
    <dbReference type="NCBI Taxonomy" id="2212470"/>
    <lineage>
        <taxon>Bacteria</taxon>
        <taxon>Candidatus Eiseniibacteriota</taxon>
    </lineage>
</organism>
<dbReference type="PROSITE" id="PS01242">
    <property type="entry name" value="ZF_FPG_1"/>
    <property type="match status" value="1"/>
</dbReference>
<dbReference type="SUPFAM" id="SSF81624">
    <property type="entry name" value="N-terminal domain of MutM-like DNA repair proteins"/>
    <property type="match status" value="1"/>
</dbReference>
<evidence type="ECO:0000313" key="19">
    <source>
        <dbReference type="EMBL" id="MBI5170198.1"/>
    </source>
</evidence>
<keyword evidence="10" id="KW-0238">DNA-binding</keyword>
<protein>
    <submittedName>
        <fullName evidence="19">Bifunctional DNA-formamidopyrimidine glycosylase/DNA-(Apurinic or apyrimidinic site) lyase</fullName>
        <ecNumber evidence="19">3.2.2.23</ecNumber>
        <ecNumber evidence="19">4.2.99.18</ecNumber>
    </submittedName>
</protein>
<dbReference type="GO" id="GO:0006284">
    <property type="term" value="P:base-excision repair"/>
    <property type="evidence" value="ECO:0007669"/>
    <property type="project" value="InterPro"/>
</dbReference>
<dbReference type="GO" id="GO:0140078">
    <property type="term" value="F:class I DNA-(apurinic or apyrimidinic site) endonuclease activity"/>
    <property type="evidence" value="ECO:0007669"/>
    <property type="project" value="UniProtKB-EC"/>
</dbReference>
<dbReference type="PANTHER" id="PTHR22993">
    <property type="entry name" value="FORMAMIDOPYRIMIDINE-DNA GLYCOSYLASE"/>
    <property type="match status" value="1"/>
</dbReference>
<dbReference type="AlphaFoldDB" id="A0A933SH13"/>
<evidence type="ECO:0000259" key="17">
    <source>
        <dbReference type="PROSITE" id="PS51066"/>
    </source>
</evidence>
<dbReference type="InterPro" id="IPR035937">
    <property type="entry name" value="FPG_N"/>
</dbReference>
<dbReference type="EMBL" id="JACRIW010000082">
    <property type="protein sequence ID" value="MBI5170198.1"/>
    <property type="molecule type" value="Genomic_DNA"/>
</dbReference>
<gene>
    <name evidence="19" type="primary">mutM</name>
    <name evidence="19" type="ORF">HZA61_11960</name>
</gene>